<dbReference type="InterPro" id="IPR024186">
    <property type="entry name" value="Sig_transdc_resp-reg_PatA"/>
</dbReference>
<gene>
    <name evidence="6" type="ORF">NEA10_10200</name>
</gene>
<keyword evidence="7" id="KW-1185">Reference proteome</keyword>
<organism evidence="6 7">
    <name type="scientific">Phormidium yuhuli AB48</name>
    <dbReference type="NCBI Taxonomy" id="2940671"/>
    <lineage>
        <taxon>Bacteria</taxon>
        <taxon>Bacillati</taxon>
        <taxon>Cyanobacteriota</taxon>
        <taxon>Cyanophyceae</taxon>
        <taxon>Oscillatoriophycideae</taxon>
        <taxon>Oscillatoriales</taxon>
        <taxon>Oscillatoriaceae</taxon>
        <taxon>Phormidium</taxon>
        <taxon>Phormidium yuhuli</taxon>
    </lineage>
</organism>
<dbReference type="RefSeq" id="WP_252665232.1">
    <property type="nucleotide sequence ID" value="NZ_CP098611.1"/>
</dbReference>
<sequence>MTGNSPPQTGNTGLRVTRTVTHPRKAIKHLVSKQVSGCLTVGDPQDPQVSWQVFLRAGQLTYATSITGKTERLQCLIRTIQPNLAKLEFSDSENEYPQLCRWWHGQGLPMSKLRQLLMRLSLEALVHVLALPETEIEFSKGSKIDPVLMETPLSEIPAPLWQMALQWQQWRKQLPSPFVCLYLPDQQQVRFRAGCHRNPVPVRSAHEPDQLIQATASIFRKQLSLYEISNLLKVSVPTLVAWMQPFLNEGILVTQLEPPPAVSSTPPTEADNPPPPSPSEVRPLIACIDDSKTIQKQVRGILLLSGYEVLGITEPAQALTALVRQKPAAILMDVNMPDIDGYELCSMLRQSRQLREIPIIMLTGRDGILDRIRAKTLGVNFYLTKPFHPEHLVESIGKVLQNNSVDV</sequence>
<keyword evidence="2" id="KW-0364">Heterocyst</keyword>
<evidence type="ECO:0000256" key="4">
    <source>
        <dbReference type="SAM" id="MobiDB-lite"/>
    </source>
</evidence>
<dbReference type="InterPro" id="IPR001789">
    <property type="entry name" value="Sig_transdc_resp-reg_receiver"/>
</dbReference>
<evidence type="ECO:0000313" key="7">
    <source>
        <dbReference type="Proteomes" id="UP001056708"/>
    </source>
</evidence>
<dbReference type="Proteomes" id="UP001056708">
    <property type="component" value="Chromosome"/>
</dbReference>
<dbReference type="SMART" id="SM00448">
    <property type="entry name" value="REC"/>
    <property type="match status" value="1"/>
</dbReference>
<comment type="subcellular location">
    <subcellularLocation>
        <location evidence="2">Cell septum</location>
    </subcellularLocation>
</comment>
<dbReference type="PIRSF" id="PIRSF005897">
    <property type="entry name" value="RR_PatA"/>
    <property type="match status" value="1"/>
</dbReference>
<feature type="modified residue" description="4-aspartylphosphate" evidence="3">
    <location>
        <position position="333"/>
    </location>
</feature>
<evidence type="ECO:0000256" key="1">
    <source>
        <dbReference type="ARBA" id="ARBA00022553"/>
    </source>
</evidence>
<comment type="function">
    <text evidence="2">Controls heterocyst pattern formation.</text>
</comment>
<evidence type="ECO:0000256" key="2">
    <source>
        <dbReference type="PIRNR" id="PIRNR005897"/>
    </source>
</evidence>
<dbReference type="InterPro" id="IPR011006">
    <property type="entry name" value="CheY-like_superfamily"/>
</dbReference>
<dbReference type="PROSITE" id="PS50110">
    <property type="entry name" value="RESPONSE_REGULATORY"/>
    <property type="match status" value="1"/>
</dbReference>
<dbReference type="InterPro" id="IPR050595">
    <property type="entry name" value="Bact_response_regulator"/>
</dbReference>
<feature type="region of interest" description="Disordered" evidence="4">
    <location>
        <begin position="258"/>
        <end position="281"/>
    </location>
</feature>
<feature type="domain" description="Response regulatory" evidence="5">
    <location>
        <begin position="284"/>
        <end position="400"/>
    </location>
</feature>
<comment type="induction">
    <text evidence="2">By nitrogen starvation.</text>
</comment>
<name>A0ABY5AUY3_9CYAN</name>
<accession>A0ABY5AUY3</accession>
<reference evidence="6" key="1">
    <citation type="submission" date="2022-06" db="EMBL/GenBank/DDBJ databases">
        <title>Genome sequence of Phormidium yuhuli AB48 isolated from an industrial photobioreactor environment.</title>
        <authorList>
            <person name="Qiu Y."/>
            <person name="Noonan A.J.C."/>
            <person name="Dofher K."/>
            <person name="Koch M."/>
            <person name="Kieft B."/>
            <person name="Lin X."/>
            <person name="Ziels R.M."/>
            <person name="Hallam S.J."/>
        </authorList>
    </citation>
    <scope>NUCLEOTIDE SEQUENCE</scope>
    <source>
        <strain evidence="6">AB48</strain>
    </source>
</reference>
<keyword evidence="2" id="KW-0902">Two-component regulatory system</keyword>
<dbReference type="Pfam" id="PF00072">
    <property type="entry name" value="Response_reg"/>
    <property type="match status" value="1"/>
</dbReference>
<keyword evidence="1 3" id="KW-0597">Phosphoprotein</keyword>
<dbReference type="Gene3D" id="3.40.50.2300">
    <property type="match status" value="1"/>
</dbReference>
<dbReference type="EMBL" id="CP098611">
    <property type="protein sequence ID" value="USR93057.1"/>
    <property type="molecule type" value="Genomic_DNA"/>
</dbReference>
<proteinExistence type="evidence at transcript level"/>
<dbReference type="PANTHER" id="PTHR44591">
    <property type="entry name" value="STRESS RESPONSE REGULATOR PROTEIN 1"/>
    <property type="match status" value="1"/>
</dbReference>
<dbReference type="Pfam" id="PF14332">
    <property type="entry name" value="DUF4388"/>
    <property type="match status" value="1"/>
</dbReference>
<evidence type="ECO:0000256" key="3">
    <source>
        <dbReference type="PROSITE-ProRule" id="PRU00169"/>
    </source>
</evidence>
<evidence type="ECO:0000313" key="6">
    <source>
        <dbReference type="EMBL" id="USR93057.1"/>
    </source>
</evidence>
<protein>
    <recommendedName>
        <fullName evidence="2">Protein PatA</fullName>
    </recommendedName>
</protein>
<dbReference type="InterPro" id="IPR025497">
    <property type="entry name" value="PatA-like_N"/>
</dbReference>
<dbReference type="SUPFAM" id="SSF52172">
    <property type="entry name" value="CheY-like"/>
    <property type="match status" value="1"/>
</dbReference>
<evidence type="ECO:0000259" key="5">
    <source>
        <dbReference type="PROSITE" id="PS50110"/>
    </source>
</evidence>
<dbReference type="PANTHER" id="PTHR44591:SF23">
    <property type="entry name" value="CHEY SUBFAMILY"/>
    <property type="match status" value="1"/>
</dbReference>